<proteinExistence type="predicted"/>
<dbReference type="EMBL" id="VDBS01000078">
    <property type="protein sequence ID" value="TNB55414.1"/>
    <property type="molecule type" value="Genomic_DNA"/>
</dbReference>
<dbReference type="Proteomes" id="UP000306813">
    <property type="component" value="Unassembled WGS sequence"/>
</dbReference>
<protein>
    <recommendedName>
        <fullName evidence="3">Sugar transferase</fullName>
    </recommendedName>
</protein>
<dbReference type="RefSeq" id="WP_082199142.1">
    <property type="nucleotide sequence ID" value="NZ_CP020478.1"/>
</dbReference>
<dbReference type="AlphaFoldDB" id="A0AAX2UGF5"/>
<dbReference type="GeneID" id="52036133"/>
<gene>
    <name evidence="1" type="ORF">FDW42_09245</name>
</gene>
<comment type="caution">
    <text evidence="1">The sequence shown here is derived from an EMBL/GenBank/DDBJ whole genome shotgun (WGS) entry which is preliminary data.</text>
</comment>
<name>A0AAX2UGF5_9BACT</name>
<reference evidence="1 2" key="1">
    <citation type="submission" date="2019-05" db="EMBL/GenBank/DDBJ databases">
        <title>Draft genomes of eight strains of Campylobacter helveticus isolated from cats and a dog in New Zealand.</title>
        <authorList>
            <person name="Bojanic K."/>
            <person name="Midwinter A.C."/>
            <person name="Biggs P.J."/>
            <person name="Acke E."/>
            <person name="Cornelius A.J."/>
            <person name="Marshall J.C."/>
        </authorList>
    </citation>
    <scope>NUCLEOTIDE SEQUENCE [LARGE SCALE GENOMIC DNA]</scope>
    <source>
        <strain evidence="1 2">ACP123b</strain>
    </source>
</reference>
<organism evidence="1 2">
    <name type="scientific">Campylobacter helveticus</name>
    <dbReference type="NCBI Taxonomy" id="28898"/>
    <lineage>
        <taxon>Bacteria</taxon>
        <taxon>Pseudomonadati</taxon>
        <taxon>Campylobacterota</taxon>
        <taxon>Epsilonproteobacteria</taxon>
        <taxon>Campylobacterales</taxon>
        <taxon>Campylobacteraceae</taxon>
        <taxon>Campylobacter</taxon>
    </lineage>
</organism>
<dbReference type="KEGG" id="chv:CHELV3228_0210"/>
<sequence>MEKKKFLLQSEQKPYIVSAKPDGFGMRLCCMLMGIYLSEKLDFNFGFIWDDESESQDRSIFGVNEKFIGINLDKKENIFSSNFIKQYSLHDFDIKGNHGFKLHSKVRTFEEIKMPPFENEWGWYAPGIEGGLPSQWILQCNKIECLTDLRRIFFKLDFNENLKNIIRETKHLVETFKEDFIALHIRGADIIYGDLYKKWSLHDFVGDKVFPYEIALEIIKRHSASNMKIVIFGQDIKSNLKLLNYVVENNILPKNKIFTVDEIVDQSFNIFERTFFEMVLMSYALKIYTPGIQAQKSAFSQCAMMIAGRENTISYHEIFSPHQQYQIIKDNINLLQLDNLYNSTMYYQLYKLSRVLDLSINLSLDYIKKAMELDKDNEAWFIHYIHCCFLLNNLESVETFLRELKFNNRLNALLQTFMISKSMRIYKEQEDNFTSFNFIGMYPMINYVGIWLNYHYGEFVKAYKMSRNYQKYSSDLNIDVEYFFSNHRKKDAISNSAVLIVKNHLSYKLGRVLLECKSLKDFIELPIIIKYFLAEAKSEKAYFRSFSFEIEKLEDYMEGCNVKNYFSYQLGKLIIESFKNWHKGYLLLLPYKLLVLYKKKMGK</sequence>
<accession>A0AAX2UGF5</accession>
<evidence type="ECO:0000313" key="2">
    <source>
        <dbReference type="Proteomes" id="UP000306813"/>
    </source>
</evidence>
<evidence type="ECO:0000313" key="1">
    <source>
        <dbReference type="EMBL" id="TNB55414.1"/>
    </source>
</evidence>
<evidence type="ECO:0008006" key="3">
    <source>
        <dbReference type="Google" id="ProtNLM"/>
    </source>
</evidence>